<dbReference type="InterPro" id="IPR027417">
    <property type="entry name" value="P-loop_NTPase"/>
</dbReference>
<keyword evidence="2" id="KW-1185">Reference proteome</keyword>
<dbReference type="SUPFAM" id="SSF52540">
    <property type="entry name" value="P-loop containing nucleoside triphosphate hydrolases"/>
    <property type="match status" value="1"/>
</dbReference>
<comment type="caution">
    <text evidence="1">The sequence shown here is derived from an EMBL/GenBank/DDBJ whole genome shotgun (WGS) entry which is preliminary data.</text>
</comment>
<gene>
    <name evidence="1" type="primary">Hypp9406</name>
    <name evidence="1" type="ORF">BLAG_LOCUS25809</name>
</gene>
<proteinExistence type="predicted"/>
<dbReference type="EMBL" id="CAKMNS010000088">
    <property type="protein sequence ID" value="CAH1276718.1"/>
    <property type="molecule type" value="Genomic_DNA"/>
</dbReference>
<protein>
    <submittedName>
        <fullName evidence="1">Hypp9406 protein</fullName>
    </submittedName>
</protein>
<dbReference type="OrthoDB" id="5974867at2759"/>
<name>A0A8S4MLS1_BRALA</name>
<organism evidence="1 2">
    <name type="scientific">Branchiostoma lanceolatum</name>
    <name type="common">Common lancelet</name>
    <name type="synonym">Amphioxus lanceolatum</name>
    <dbReference type="NCBI Taxonomy" id="7740"/>
    <lineage>
        <taxon>Eukaryota</taxon>
        <taxon>Metazoa</taxon>
        <taxon>Chordata</taxon>
        <taxon>Cephalochordata</taxon>
        <taxon>Leptocardii</taxon>
        <taxon>Amphioxiformes</taxon>
        <taxon>Branchiostomatidae</taxon>
        <taxon>Branchiostoma</taxon>
    </lineage>
</organism>
<accession>A0A8S4MLS1</accession>
<evidence type="ECO:0000313" key="1">
    <source>
        <dbReference type="EMBL" id="CAH1276718.1"/>
    </source>
</evidence>
<dbReference type="Proteomes" id="UP000838412">
    <property type="component" value="Unassembled WGS sequence"/>
</dbReference>
<reference evidence="1" key="1">
    <citation type="submission" date="2022-01" db="EMBL/GenBank/DDBJ databases">
        <authorList>
            <person name="Braso-Vives M."/>
        </authorList>
    </citation>
    <scope>NUCLEOTIDE SEQUENCE</scope>
</reference>
<evidence type="ECO:0000313" key="2">
    <source>
        <dbReference type="Proteomes" id="UP000838412"/>
    </source>
</evidence>
<sequence length="83" mass="9406">MALIKDQVVEAQQFGVSAVSLCNASPSSERRILEGKFQLMFGNPETFVLDPKWRDMLQSTVFQNNLVGIVVDEAHQTPNWYAY</sequence>
<dbReference type="AlphaFoldDB" id="A0A8S4MLS1"/>
<dbReference type="Gene3D" id="3.40.50.300">
    <property type="entry name" value="P-loop containing nucleotide triphosphate hydrolases"/>
    <property type="match status" value="1"/>
</dbReference>